<feature type="region of interest" description="Disordered" evidence="1">
    <location>
        <begin position="425"/>
        <end position="464"/>
    </location>
</feature>
<reference evidence="2 3" key="1">
    <citation type="submission" date="2011-10" db="EMBL/GenBank/DDBJ databases">
        <authorList>
            <person name="Genoscope - CEA"/>
        </authorList>
    </citation>
    <scope>NUCLEOTIDE SEQUENCE [LARGE SCALE GENOMIC DNA]</scope>
    <source>
        <strain evidence="2 3">RCC 1105</strain>
    </source>
</reference>
<feature type="compositionally biased region" description="Low complexity" evidence="1">
    <location>
        <begin position="283"/>
        <end position="302"/>
    </location>
</feature>
<feature type="region of interest" description="Disordered" evidence="1">
    <location>
        <begin position="381"/>
        <end position="410"/>
    </location>
</feature>
<accession>K8F4C8</accession>
<keyword evidence="3" id="KW-1185">Reference proteome</keyword>
<gene>
    <name evidence="2" type="ORF">Bathy09g01560</name>
</gene>
<dbReference type="KEGG" id="bpg:Bathy09g01560"/>
<feature type="compositionally biased region" description="Basic residues" evidence="1">
    <location>
        <begin position="225"/>
        <end position="243"/>
    </location>
</feature>
<dbReference type="EMBL" id="FO082270">
    <property type="protein sequence ID" value="CCO66877.1"/>
    <property type="molecule type" value="Genomic_DNA"/>
</dbReference>
<feature type="compositionally biased region" description="Low complexity" evidence="1">
    <location>
        <begin position="385"/>
        <end position="410"/>
    </location>
</feature>
<feature type="region of interest" description="Disordered" evidence="1">
    <location>
        <begin position="282"/>
        <end position="304"/>
    </location>
</feature>
<proteinExistence type="predicted"/>
<name>K8F4C8_9CHLO</name>
<dbReference type="GeneID" id="19013663"/>
<dbReference type="AlphaFoldDB" id="K8F4C8"/>
<sequence>MTTTTTTTSKLCCSWCSRKSRSPQKSAAVSAKKAWSSGDQFAVKNGEAFAFGKKRRRRMNTTARANNAADTTDEDAFADVNTQKNAVSSSESSLSSSLRESLAKELSVLLSKVHLGAAPLTAQESFEARKNRLEKALLMATLLEKEEHDDHKYDDEKRTTAIQTTKTSTFLSRTRTTNTKTNDDENALTETIARELINHDVLGRYMNEIARFAYIRKTSHSGAASRRRAKRPKDRASNQKKPRQGLTREDMRREHRRWCAACQVFVKKEDALSVTKVLNTVVTSSSESSSGETSSESSSSSSYADFIEATTRKERRCKKEKTKRKLLPHAIPTPTYKIVAFDHKKSSKSNPPPNGRSMFVCRRVCCVNMLNAKRVASNLKYKMPSNSSSKKSSDDSSSNADNSNSTATTTALEIMRDLKLLAERAERDDGVDSSGWKLRKPNDGDKNAKGRHPHRWTEPPTWVQ</sequence>
<feature type="region of interest" description="Disordered" evidence="1">
    <location>
        <begin position="220"/>
        <end position="252"/>
    </location>
</feature>
<evidence type="ECO:0000256" key="1">
    <source>
        <dbReference type="SAM" id="MobiDB-lite"/>
    </source>
</evidence>
<organism evidence="2 3">
    <name type="scientific">Bathycoccus prasinos</name>
    <dbReference type="NCBI Taxonomy" id="41875"/>
    <lineage>
        <taxon>Eukaryota</taxon>
        <taxon>Viridiplantae</taxon>
        <taxon>Chlorophyta</taxon>
        <taxon>Mamiellophyceae</taxon>
        <taxon>Mamiellales</taxon>
        <taxon>Bathycoccaceae</taxon>
        <taxon>Bathycoccus</taxon>
    </lineage>
</organism>
<protein>
    <submittedName>
        <fullName evidence="2">Uncharacterized protein</fullName>
    </submittedName>
</protein>
<dbReference type="RefSeq" id="XP_007511317.1">
    <property type="nucleotide sequence ID" value="XM_007511255.1"/>
</dbReference>
<evidence type="ECO:0000313" key="2">
    <source>
        <dbReference type="EMBL" id="CCO66877.1"/>
    </source>
</evidence>
<evidence type="ECO:0000313" key="3">
    <source>
        <dbReference type="Proteomes" id="UP000198341"/>
    </source>
</evidence>
<dbReference type="Proteomes" id="UP000198341">
    <property type="component" value="Chromosome 9"/>
</dbReference>